<sequence length="268" mass="30104">MKKSTIKITTLTAAILSLLWIFGFAWSVQDFYFGKSEDTEKTTVKNNLEKPTGDAVQVIALGDSLTRGTGDVSGKGYVGLVTNQLKKDLRPKEIIVSNLGINGQTSTQLLQQLSQQNIARQLAEADIVLMTIGGNDLFQQGETLFDMNLANVEQLKTQYLTNLQQIFTKIRGYNPNAAVFILGLYNPFIELEDSEATNTVVREWNFATETLTGQFEKIVFVPTFDLFQLSVNDYLYSDHFHPNQEGYKLISDRLAPLISWEEEAVDNE</sequence>
<dbReference type="GO" id="GO:0004622">
    <property type="term" value="F:phosphatidylcholine lysophospholipase activity"/>
    <property type="evidence" value="ECO:0007669"/>
    <property type="project" value="TreeGrafter"/>
</dbReference>
<dbReference type="Proteomes" id="UP000531594">
    <property type="component" value="Unassembled WGS sequence"/>
</dbReference>
<evidence type="ECO:0000259" key="1">
    <source>
        <dbReference type="Pfam" id="PF13472"/>
    </source>
</evidence>
<keyword evidence="3" id="KW-1185">Reference proteome</keyword>
<evidence type="ECO:0000313" key="2">
    <source>
        <dbReference type="EMBL" id="MBB6446961.1"/>
    </source>
</evidence>
<dbReference type="EMBL" id="JACHGK010000015">
    <property type="protein sequence ID" value="MBB6446961.1"/>
    <property type="molecule type" value="Genomic_DNA"/>
</dbReference>
<gene>
    <name evidence="2" type="ORF">HNR53_003628</name>
</gene>
<dbReference type="InterPro" id="IPR051532">
    <property type="entry name" value="Ester_Hydrolysis_Enzymes"/>
</dbReference>
<dbReference type="SUPFAM" id="SSF52266">
    <property type="entry name" value="SGNH hydrolase"/>
    <property type="match status" value="1"/>
</dbReference>
<dbReference type="PANTHER" id="PTHR30383">
    <property type="entry name" value="THIOESTERASE 1/PROTEASE 1/LYSOPHOSPHOLIPASE L1"/>
    <property type="match status" value="1"/>
</dbReference>
<dbReference type="Pfam" id="PF13472">
    <property type="entry name" value="Lipase_GDSL_2"/>
    <property type="match status" value="1"/>
</dbReference>
<proteinExistence type="predicted"/>
<feature type="domain" description="SGNH hydrolase-type esterase" evidence="1">
    <location>
        <begin position="60"/>
        <end position="249"/>
    </location>
</feature>
<dbReference type="InterPro" id="IPR013830">
    <property type="entry name" value="SGNH_hydro"/>
</dbReference>
<dbReference type="InterPro" id="IPR036514">
    <property type="entry name" value="SGNH_hydro_sf"/>
</dbReference>
<dbReference type="AlphaFoldDB" id="A0A7X0HWM1"/>
<comment type="caution">
    <text evidence="2">The sequence shown here is derived from an EMBL/GenBank/DDBJ whole genome shotgun (WGS) entry which is preliminary data.</text>
</comment>
<dbReference type="Gene3D" id="3.40.50.1110">
    <property type="entry name" value="SGNH hydrolase"/>
    <property type="match status" value="1"/>
</dbReference>
<reference evidence="2 3" key="1">
    <citation type="submission" date="2020-08" db="EMBL/GenBank/DDBJ databases">
        <title>Genomic Encyclopedia of Type Strains, Phase IV (KMG-IV): sequencing the most valuable type-strain genomes for metagenomic binning, comparative biology and taxonomic classification.</title>
        <authorList>
            <person name="Goeker M."/>
        </authorList>
    </citation>
    <scope>NUCLEOTIDE SEQUENCE [LARGE SCALE GENOMIC DNA]</scope>
    <source>
        <strain evidence="2 3">DSM 5391</strain>
    </source>
</reference>
<name>A0A7X0HWM1_9BACI</name>
<protein>
    <submittedName>
        <fullName evidence="2">Lysophospholipase L1-like esterase</fullName>
    </submittedName>
</protein>
<dbReference type="RefSeq" id="WP_184528448.1">
    <property type="nucleotide sequence ID" value="NZ_JACHGK010000015.1"/>
</dbReference>
<evidence type="ECO:0000313" key="3">
    <source>
        <dbReference type="Proteomes" id="UP000531594"/>
    </source>
</evidence>
<dbReference type="PANTHER" id="PTHR30383:SF27">
    <property type="entry name" value="SPORE GERMINATION LIPASE LIPC"/>
    <property type="match status" value="1"/>
</dbReference>
<organism evidence="2 3">
    <name type="scientific">Bacillus benzoevorans</name>
    <dbReference type="NCBI Taxonomy" id="1456"/>
    <lineage>
        <taxon>Bacteria</taxon>
        <taxon>Bacillati</taxon>
        <taxon>Bacillota</taxon>
        <taxon>Bacilli</taxon>
        <taxon>Bacillales</taxon>
        <taxon>Bacillaceae</taxon>
        <taxon>Bacillus</taxon>
    </lineage>
</organism>
<accession>A0A7X0HWM1</accession>